<protein>
    <submittedName>
        <fullName evidence="1">Unnamed protein product</fullName>
    </submittedName>
</protein>
<organism evidence="1 2">
    <name type="scientific">Phytophthora lilii</name>
    <dbReference type="NCBI Taxonomy" id="2077276"/>
    <lineage>
        <taxon>Eukaryota</taxon>
        <taxon>Sar</taxon>
        <taxon>Stramenopiles</taxon>
        <taxon>Oomycota</taxon>
        <taxon>Peronosporomycetes</taxon>
        <taxon>Peronosporales</taxon>
        <taxon>Peronosporaceae</taxon>
        <taxon>Phytophthora</taxon>
    </lineage>
</organism>
<dbReference type="OrthoDB" id="106538at2759"/>
<evidence type="ECO:0000313" key="2">
    <source>
        <dbReference type="Proteomes" id="UP001165083"/>
    </source>
</evidence>
<sequence>MYDELSSYVKRVVERAAELDRYREHSVSPPDNWTLRNYWLYAQLQLPAKTQIDAVEFLTGARFACDRVIRAMHSQELIDYAADNAPRPPVADELAQMFEPTCFQRLLLPRVRRLGVGVSELQLKELDFSGVYLSGVECQRTTRANLRAEETLRTVVGETIAEKHKQLKARPNVMEVVSDLNAIKEKLEKSVDKSGGAEDDAHVVERMRLNALFNTTQTVEAVSAKTTERVAVKTVVKTTLCFESLVTEPEDVDWRIVKMNQFGRVVSRMTTN</sequence>
<comment type="caution">
    <text evidence="1">The sequence shown here is derived from an EMBL/GenBank/DDBJ whole genome shotgun (WGS) entry which is preliminary data.</text>
</comment>
<dbReference type="AlphaFoldDB" id="A0A9W6TKW8"/>
<evidence type="ECO:0000313" key="1">
    <source>
        <dbReference type="EMBL" id="GMF14232.1"/>
    </source>
</evidence>
<accession>A0A9W6TKW8</accession>
<reference evidence="1" key="1">
    <citation type="submission" date="2023-04" db="EMBL/GenBank/DDBJ databases">
        <title>Phytophthora lilii NBRC 32176.</title>
        <authorList>
            <person name="Ichikawa N."/>
            <person name="Sato H."/>
            <person name="Tonouchi N."/>
        </authorList>
    </citation>
    <scope>NUCLEOTIDE SEQUENCE</scope>
    <source>
        <strain evidence="1">NBRC 32176</strain>
    </source>
</reference>
<gene>
    <name evidence="1" type="ORF">Plil01_000461400</name>
</gene>
<proteinExistence type="predicted"/>
<keyword evidence="2" id="KW-1185">Reference proteome</keyword>
<dbReference type="Proteomes" id="UP001165083">
    <property type="component" value="Unassembled WGS sequence"/>
</dbReference>
<name>A0A9W6TKW8_9STRA</name>
<dbReference type="EMBL" id="BSXW01000187">
    <property type="protein sequence ID" value="GMF14232.1"/>
    <property type="molecule type" value="Genomic_DNA"/>
</dbReference>